<feature type="domain" description="Teneurin-like YD-shell" evidence="3">
    <location>
        <begin position="984"/>
        <end position="1305"/>
    </location>
</feature>
<evidence type="ECO:0000256" key="1">
    <source>
        <dbReference type="ARBA" id="ARBA00022737"/>
    </source>
</evidence>
<dbReference type="PANTHER" id="PTHR32305">
    <property type="match status" value="1"/>
</dbReference>
<accession>A0A3M6QWL1</accession>
<organism evidence="4 5">
    <name type="scientific">Vandammella animalimorsus</name>
    <dbReference type="NCBI Taxonomy" id="2029117"/>
    <lineage>
        <taxon>Bacteria</taxon>
        <taxon>Pseudomonadati</taxon>
        <taxon>Pseudomonadota</taxon>
        <taxon>Betaproteobacteria</taxon>
        <taxon>Burkholderiales</taxon>
        <taxon>Comamonadaceae</taxon>
        <taxon>Vandammella</taxon>
    </lineage>
</organism>
<reference evidence="4 5" key="1">
    <citation type="submission" date="2018-10" db="EMBL/GenBank/DDBJ databases">
        <title>Comamonadaceae CDC group NO-1 genome sequencing and assembly.</title>
        <authorList>
            <person name="Bernier A.-M."/>
            <person name="Bernard K."/>
        </authorList>
    </citation>
    <scope>NUCLEOTIDE SEQUENCE [LARGE SCALE GENOMIC DNA]</scope>
    <source>
        <strain evidence="4 5">NML180582</strain>
    </source>
</reference>
<dbReference type="NCBIfam" id="TIGR03696">
    <property type="entry name" value="Rhs_assc_core"/>
    <property type="match status" value="1"/>
</dbReference>
<dbReference type="PANTHER" id="PTHR32305:SF15">
    <property type="entry name" value="PROTEIN RHSA-RELATED"/>
    <property type="match status" value="1"/>
</dbReference>
<dbReference type="OrthoDB" id="8553452at2"/>
<evidence type="ECO:0000256" key="2">
    <source>
        <dbReference type="SAM" id="MobiDB-lite"/>
    </source>
</evidence>
<feature type="region of interest" description="Disordered" evidence="2">
    <location>
        <begin position="591"/>
        <end position="613"/>
    </location>
</feature>
<dbReference type="InterPro" id="IPR056823">
    <property type="entry name" value="TEN-like_YD-shell"/>
</dbReference>
<proteinExistence type="predicted"/>
<dbReference type="Proteomes" id="UP000275180">
    <property type="component" value="Unassembled WGS sequence"/>
</dbReference>
<protein>
    <submittedName>
        <fullName evidence="4">RHS repeat protein</fullName>
    </submittedName>
</protein>
<dbReference type="RefSeq" id="WP_122246039.1">
    <property type="nucleotide sequence ID" value="NZ_RDQJ01000041.1"/>
</dbReference>
<dbReference type="InterPro" id="IPR006530">
    <property type="entry name" value="YD"/>
</dbReference>
<name>A0A3M6QWL1_9BURK</name>
<feature type="domain" description="Teneurin-like YD-shell" evidence="3">
    <location>
        <begin position="715"/>
        <end position="854"/>
    </location>
</feature>
<evidence type="ECO:0000313" key="5">
    <source>
        <dbReference type="Proteomes" id="UP000275180"/>
    </source>
</evidence>
<dbReference type="Pfam" id="PF05593">
    <property type="entry name" value="RHS_repeat"/>
    <property type="match status" value="4"/>
</dbReference>
<dbReference type="PRINTS" id="PR00394">
    <property type="entry name" value="RHSPROTEIN"/>
</dbReference>
<feature type="region of interest" description="Disordered" evidence="2">
    <location>
        <begin position="1395"/>
        <end position="1480"/>
    </location>
</feature>
<dbReference type="InterPro" id="IPR022385">
    <property type="entry name" value="Rhs_assc_core"/>
</dbReference>
<evidence type="ECO:0000313" key="4">
    <source>
        <dbReference type="EMBL" id="RMX07387.1"/>
    </source>
</evidence>
<dbReference type="InterPro" id="IPR050708">
    <property type="entry name" value="T6SS_VgrG/RHS"/>
</dbReference>
<gene>
    <name evidence="4" type="ORF">EBQ34_14615</name>
</gene>
<dbReference type="EMBL" id="RDQJ01000041">
    <property type="protein sequence ID" value="RMX07387.1"/>
    <property type="molecule type" value="Genomic_DNA"/>
</dbReference>
<dbReference type="NCBIfam" id="TIGR01643">
    <property type="entry name" value="YD_repeat_2x"/>
    <property type="match status" value="9"/>
</dbReference>
<evidence type="ECO:0000259" key="3">
    <source>
        <dbReference type="Pfam" id="PF25023"/>
    </source>
</evidence>
<dbReference type="Gene3D" id="3.90.930.1">
    <property type="match status" value="1"/>
</dbReference>
<dbReference type="InterPro" id="IPR031325">
    <property type="entry name" value="RHS_repeat"/>
</dbReference>
<comment type="caution">
    <text evidence="4">The sequence shown here is derived from an EMBL/GenBank/DDBJ whole genome shotgun (WGS) entry which is preliminary data.</text>
</comment>
<feature type="compositionally biased region" description="Basic and acidic residues" evidence="2">
    <location>
        <begin position="1395"/>
        <end position="1412"/>
    </location>
</feature>
<dbReference type="Gene3D" id="2.180.10.10">
    <property type="entry name" value="RHS repeat-associated core"/>
    <property type="match status" value="3"/>
</dbReference>
<keyword evidence="1" id="KW-0677">Repeat</keyword>
<sequence>MNKHPSIQAEELALPSRSRWRVVLGGLVYALFAAAAAPVAASSGIDTRTHGAPRGIEHRPFAGAQSQIVSARSGSGIAVTPSSASAALGAAEAGAGARYSCYPGMNPLHVPRVQWPNAEYTETHTDLRVKALGGFVAIERTWLQGRWMLNPAWAPLDFELDPLGGQVKTIGRNGTLYRRSGADGLYMAQYRGVAPSYIQQRADGWQWFDRLGNTIDYDRQGRVLSYSKPTGVRVQFVHDSAEQTRILDHHGNTLMTATMTDGVITRIQSRAGHSVQYQWSGAGNARRLDQVIDSQGQHWRYQYDGNGQLSERTDPQGQKILVRYAGSVPAPPTQLGFGIVGRTHDPSSGAQSKLHNAWGAGRVGSLTDCLGTVSGSVQFLASSRQFKVVITSSRGQSKTFYYPAVYGSALDKGIGVSGASYAQDAQGHLLGQTHWDGRFTEKYRGPRGLITTHRYTYDWQPSEIIHADGAREAFEYESQRGLIEKYTDALGIQTHWKYDNRGLLIEQTEAAGTSEARKTTWQYDQWGQVTRQTLGEGQEAITWQYSYDADGNATQITDPVGDAWRLSYDLAGQVTAVTNPLGHTTRFEYDSQGNLTRRTSPSGHSSSTVYNSLGQPTQLKDELGRQSSITYNHQGQISSVTNALGHTARYTYNAFGNPTSETTPSGLSTTFEHDQHGRVIAYVDPWGNRVQFEHGNYGSEQAELLTAIVLPGGLRQEYQYDQRGRQTVATTRASDGQTLRQTTTYDAAGRIVGLSSAGGQSASGQYDALGRLIQVTDSLGNVTRATYNLLDQTTSITDASGNTTQYRYDKAGQLLEEIRPEGASTRYQYDAAGQLSAIAYPDGASIQYHYDPDGNPIRETRRSAAGAPEQTITYQYDASGDITGYTQQNASGQTISSARYQLDALGRVSEETITYGQGAQAISRTLKRQWDADFNTTALDINGQSQRYQYQQGRPSSIQTPQGQTIRISAYDWHYPTTIEYPGATRTQSYDSLWRPSGISVSNSAGHTLLDIRNSFNQESSISDQQIQQAGGIQGSIHYQYDRLDRLTQAQPSQSLKDLGLPDEHYSYDASHNRTASAHQGGAWRYESGNRLGSWGQPDNPTRYQYNASGHIASAEHNGATRHYHYDASQRLSHITQNGQTIARYQYDPAGRRISKTTGQGAQQTTTWYLYSDEGLVEEINAAGQTTKSYGWQADSGWGTAPLWQTEHNNSAQGQAQTQTHWLHTDHLERPLVASDSSGAATWQALAESFGQTWVHSTSRTEVNIRLPGQYWDAESGRHYNQQRYYDPQTGRYMQSDPLGLYDGINTYGYAYQNPLSYSDPTGEAVPAIVWSYARCVASCKAADALMAAIQSECDPRTLGDCALECLNPLNWLGGNKVRQVRNAQKPPVITSQIRIREHGPTTNNRPRDDYFKPGPYAGPGVPASKGPSRKIPPRERAEVNRQGNQHGCHTCGTKEPGTKTGDWIADHQPPNKVNTDNGPQRLYPHCAKCSNTQGGHLRWPRK</sequence>
<dbReference type="Pfam" id="PF25023">
    <property type="entry name" value="TEN_YD-shell"/>
    <property type="match status" value="2"/>
</dbReference>